<reference evidence="2 3" key="1">
    <citation type="submission" date="2016-10" db="EMBL/GenBank/DDBJ databases">
        <authorList>
            <person name="de Groot N.N."/>
        </authorList>
    </citation>
    <scope>NUCLEOTIDE SEQUENCE [LARGE SCALE GENOMIC DNA]</scope>
    <source>
        <strain evidence="2 3">JCM 19513</strain>
    </source>
</reference>
<accession>A0A1H7SDW0</accession>
<dbReference type="AlphaFoldDB" id="A0A1H7SDW0"/>
<proteinExistence type="predicted"/>
<evidence type="ECO:0000313" key="3">
    <source>
        <dbReference type="Proteomes" id="UP000185766"/>
    </source>
</evidence>
<dbReference type="InterPro" id="IPR004919">
    <property type="entry name" value="GmrSD_N"/>
</dbReference>
<gene>
    <name evidence="2" type="ORF">SAMN05216214_11825</name>
</gene>
<dbReference type="Pfam" id="PF03235">
    <property type="entry name" value="GmrSD_N"/>
    <property type="match status" value="1"/>
</dbReference>
<organism evidence="2 3">
    <name type="scientific">Atopomonas hussainii</name>
    <dbReference type="NCBI Taxonomy" id="1429083"/>
    <lineage>
        <taxon>Bacteria</taxon>
        <taxon>Pseudomonadati</taxon>
        <taxon>Pseudomonadota</taxon>
        <taxon>Gammaproteobacteria</taxon>
        <taxon>Pseudomonadales</taxon>
        <taxon>Pseudomonadaceae</taxon>
        <taxon>Atopomonas</taxon>
    </lineage>
</organism>
<feature type="domain" description="GmrSD restriction endonucleases N-terminal" evidence="1">
    <location>
        <begin position="8"/>
        <end position="216"/>
    </location>
</feature>
<evidence type="ECO:0000313" key="2">
    <source>
        <dbReference type="EMBL" id="SEL69914.1"/>
    </source>
</evidence>
<keyword evidence="3" id="KW-1185">Reference proteome</keyword>
<dbReference type="PANTHER" id="PTHR37292:SF2">
    <property type="entry name" value="DUF262 DOMAIN-CONTAINING PROTEIN"/>
    <property type="match status" value="1"/>
</dbReference>
<dbReference type="RefSeq" id="WP_074870340.1">
    <property type="nucleotide sequence ID" value="NZ_FOAS01000018.1"/>
</dbReference>
<protein>
    <recommendedName>
        <fullName evidence="1">GmrSD restriction endonucleases N-terminal domain-containing protein</fullName>
    </recommendedName>
</protein>
<evidence type="ECO:0000259" key="1">
    <source>
        <dbReference type="Pfam" id="PF03235"/>
    </source>
</evidence>
<dbReference type="EMBL" id="FOAS01000018">
    <property type="protein sequence ID" value="SEL69914.1"/>
    <property type="molecule type" value="Genomic_DNA"/>
</dbReference>
<dbReference type="Proteomes" id="UP000185766">
    <property type="component" value="Unassembled WGS sequence"/>
</dbReference>
<sequence length="535" mass="61634">MEYQPFSIRKLLESTKNGAIRIPAFQRGFVWDMDRVSYLMDSIYKGYPFGSLLFWRTKSQLAVERNLGRFELPKPEEEYPIDYVLDGQQRLTSIFTVFQNELPPKEDHNWSDIYFDMAAEDNAQDCQLTSISEADYDRERFFPLRVLFDSVKYREATEGLSAEKISTIDKLQEKFKEITIPVQILKTENRSIVAIVFERINRLGLELDTLQLLAAWTWNEDFDLLEKFKELKDELSDFGFEGVGDDSDLILDCASAVLKGEPGAEKLLELNGNEVRAEFSRVQNGIKGAIDFLRTQLKVFNLKNLPYPMLLVPLSVFFAEPDGKEVSYSSETYSKIRRWFWRTCISSRYGSQTRRAAIKDIQEIEKLKYGKESRLDEIDTAITASFFNDNIFRVTTANTKTFVLILANNTPRSFISGKEIDLDKVLQRYNRSEFHHIYPKAFLREKGISDSAINSLTNFCFLSSAENKNIGRKNPSEYIKTLPPAPQRAAILSSAFCKEELFDDNFANFAAERAELLASFANQLIADQEKVDLEQ</sequence>
<dbReference type="PANTHER" id="PTHR37292">
    <property type="entry name" value="VNG6097C"/>
    <property type="match status" value="1"/>
</dbReference>
<name>A0A1H7SDW0_9GAMM</name>